<dbReference type="Proteomes" id="UP001311799">
    <property type="component" value="Unassembled WGS sequence"/>
</dbReference>
<reference evidence="2 3" key="1">
    <citation type="submission" date="2023-10" db="EMBL/GenBank/DDBJ databases">
        <title>Comparative genomics analysis reveals potential genetic determinants of host preference in Cryptosporidium xiaoi.</title>
        <authorList>
            <person name="Xiao L."/>
            <person name="Li J."/>
        </authorList>
    </citation>
    <scope>NUCLEOTIDE SEQUENCE [LARGE SCALE GENOMIC DNA]</scope>
    <source>
        <strain evidence="2 3">52996</strain>
    </source>
</reference>
<protein>
    <submittedName>
        <fullName evidence="2">Kinesin-like protein</fullName>
    </submittedName>
</protein>
<comment type="caution">
    <text evidence="2">The sequence shown here is derived from an EMBL/GenBank/DDBJ whole genome shotgun (WGS) entry which is preliminary data.</text>
</comment>
<gene>
    <name evidence="2" type="ORF">RS030_152287</name>
</gene>
<evidence type="ECO:0000313" key="2">
    <source>
        <dbReference type="EMBL" id="KAK6590429.1"/>
    </source>
</evidence>
<keyword evidence="3" id="KW-1185">Reference proteome</keyword>
<accession>A0AAV9Y0T8</accession>
<proteinExistence type="predicted"/>
<keyword evidence="1" id="KW-0732">Signal</keyword>
<dbReference type="EMBL" id="JAWDEY010000006">
    <property type="protein sequence ID" value="KAK6590429.1"/>
    <property type="molecule type" value="Genomic_DNA"/>
</dbReference>
<evidence type="ECO:0000256" key="1">
    <source>
        <dbReference type="SAM" id="SignalP"/>
    </source>
</evidence>
<sequence length="774" mass="91480">MKMRYSVLIIILISAFSIKASNFHILGEDKLGPQDKNYNQRPSFSCDSLSCTQKNYISDRQPTKVETRSKINISKSNFPDINDQKMSIYVMKFKDHDDKQLFDENMPEIPIVRKSSPKDKKISEKTEHHRLIQAEFPTRKCTIESIQIPLTPKGFKKTSPIKDLRLDLMEHDEMVNRSDKDRRIKEAFDRKKLEERIEAEGEFSIIDPEEDQIEVFDDTELYDTFEPGEEKLMKFPRKVKSVTKIAIRQHPEIEGYKTKDIEYERMKEMKFKEDQELEFIESSEEAKKMFETAGSPFRNIKKKNKHILEDEDLVVLDMPLEYTPDGLRDIVEAYFWTDFQIFDYNEDMKNPQDNLVKFFETYPKFDKVSKIDMIKDADIINPGLGDLIGISLKKNKTVREIIAERRDLVTVKDRPYSLIRSFSKGFENIFLRRNSRKIKEKFLLDFKNIIIEWSGEYDLEYPMISPYPLRSKNFKIIRTEPNVSKEIDDIKLRGRKEFVHEMFGKNENKKFYDDYFKLDIKLSKKLFPELEYDDIPDIKGVPVDYILILSSTGVIPDLLDFDKIVSLIRNELMEAERKKVAHEDPLDPKLLKRHVLRKELPPISATEDEIITWEIEQREKESEDEYDEFGHRRVKLRQLPINTYIDTPKIEYPKPIVKKPGKVVLTDEEVERMRKNEREFHPIMIKKTDKKSRESEIKRINSVLEKKDALEAELRRIPGAFIKKTKEYVDLKSPYTMTMIHTDNNFNKSIQEQQKLDLSGNLHKDSYSDSSVGT</sequence>
<dbReference type="AlphaFoldDB" id="A0AAV9Y0T8"/>
<organism evidence="2 3">
    <name type="scientific">Cryptosporidium xiaoi</name>
    <dbReference type="NCBI Taxonomy" id="659607"/>
    <lineage>
        <taxon>Eukaryota</taxon>
        <taxon>Sar</taxon>
        <taxon>Alveolata</taxon>
        <taxon>Apicomplexa</taxon>
        <taxon>Conoidasida</taxon>
        <taxon>Coccidia</taxon>
        <taxon>Eucoccidiorida</taxon>
        <taxon>Eimeriorina</taxon>
        <taxon>Cryptosporidiidae</taxon>
        <taxon>Cryptosporidium</taxon>
    </lineage>
</organism>
<name>A0AAV9Y0T8_9CRYT</name>
<feature type="chain" id="PRO_5043979154" evidence="1">
    <location>
        <begin position="21"/>
        <end position="774"/>
    </location>
</feature>
<feature type="signal peptide" evidence="1">
    <location>
        <begin position="1"/>
        <end position="20"/>
    </location>
</feature>
<evidence type="ECO:0000313" key="3">
    <source>
        <dbReference type="Proteomes" id="UP001311799"/>
    </source>
</evidence>